<name>A0A4P7PKC2_9PSED</name>
<accession>A0A4P7PKC2</accession>
<dbReference type="KEGG" id="pvk:EPZ47_22410"/>
<dbReference type="Proteomes" id="UP000296468">
    <property type="component" value="Chromosome"/>
</dbReference>
<dbReference type="OrthoDB" id="6458179at2"/>
<gene>
    <name evidence="1" type="ORF">EPZ47_22410</name>
</gene>
<protein>
    <submittedName>
        <fullName evidence="1">Uncharacterized protein</fullName>
    </submittedName>
</protein>
<dbReference type="AlphaFoldDB" id="A0A4P7PKC2"/>
<reference evidence="1 2" key="1">
    <citation type="journal article" date="2019" name="Front. Microbiol.">
        <title>In silico and Genetic Analyses of Cyclic Lipopeptide Synthetic Gene Clusters in Pseudomonas sp. 11K1.</title>
        <authorList>
            <person name="Zhao H."/>
            <person name="Liu Y.P."/>
            <person name="Zhang L.Q."/>
        </authorList>
    </citation>
    <scope>NUCLEOTIDE SEQUENCE [LARGE SCALE GENOMIC DNA]</scope>
    <source>
        <strain evidence="1 2">11K1</strain>
    </source>
</reference>
<sequence length="836" mass="92073">MAAPRRTLAQYLEWAAIKPRTTEWSALVAYDRGKCNLLLLQEYIEKHDKHSVMPAISEPYGSTDKTWTWLIDYVTDAPRLSFENNPDLDSAEANMSMAILGGKNITMDDVLGFAQINKISSYDPLDHPTLVGDRVELKDIQGTVQKDGQVVLDLGDPRSQRYIWEVKGDRVEHERRMAGAFFKRKFREADPVKRTFSLGTLATTTQAFIKPQKFRLRTIMEEGAATRGAANFGSGAVEVRIAMDDEIMGGTPGEDWLYPLPSDRPDLDAMMIFGSHFFMHGIIGKGTARAFNAPNAEFIGTKNSNQFVYHLKVKPDTEGYLAIPPFEVTVGSKKARFSDYKMPIYIDSDRLLTMTLFFPLNALSYCRVGMGADDKYRTMTCTVDGTPYSYQIAIGLNGNYQFSLDETSRRLKVEVAGYQAPLNISGAGDLPSDVRNYMSSRDFEARIGDAVANAAMTIFNGLEAIDVFVLHTLFFNSEDAVQLKTLHLTGEMALFGSISPRLTTFSIEPVEHMLTYDGTHTFKAEPSVSGVTWSVEDLEGGTVGVGRIHPTSGEYTAPSLADIHGTYKRVKIVATARIGNNPPHISKALVTVVARAITLNPLIEVCNGSKAGEPEESRMLSAHSTSGALRWRVEGDGRINETANENGENTYYAPPKLLAPAPAFTIDKVIVKNTATNVEQTTLIVVRHYISMVIDTSFDGVSANQVRLLPLISGATPTETVIWQCIPEDAGNIDVDSGIFTVSQTTNSQFALITSMVDLGWVQFSGFTILSFPLAPLPAKPPPEIPQTTALDDLNGLLEDVYEKVEQFSQDSDVREKAKECLDQIASLAEDTQNGH</sequence>
<proteinExistence type="predicted"/>
<dbReference type="RefSeq" id="WP_135846728.1">
    <property type="nucleotide sequence ID" value="NZ_CP035088.1"/>
</dbReference>
<evidence type="ECO:0000313" key="1">
    <source>
        <dbReference type="EMBL" id="QBZ91330.1"/>
    </source>
</evidence>
<organism evidence="1 2">
    <name type="scientific">Pseudomonas viciae</name>
    <dbReference type="NCBI Taxonomy" id="2505979"/>
    <lineage>
        <taxon>Bacteria</taxon>
        <taxon>Pseudomonadati</taxon>
        <taxon>Pseudomonadota</taxon>
        <taxon>Gammaproteobacteria</taxon>
        <taxon>Pseudomonadales</taxon>
        <taxon>Pseudomonadaceae</taxon>
        <taxon>Pseudomonas</taxon>
    </lineage>
</organism>
<dbReference type="EMBL" id="CP035088">
    <property type="protein sequence ID" value="QBZ91330.1"/>
    <property type="molecule type" value="Genomic_DNA"/>
</dbReference>
<evidence type="ECO:0000313" key="2">
    <source>
        <dbReference type="Proteomes" id="UP000296468"/>
    </source>
</evidence>